<name>A0ACD5UKB0_AVESA</name>
<dbReference type="Proteomes" id="UP001732700">
    <property type="component" value="Chromosome 2C"/>
</dbReference>
<dbReference type="EnsemblPlants" id="AVESA.00010b.r2.2CG0266800.1">
    <property type="protein sequence ID" value="AVESA.00010b.r2.2CG0266800.1.CDS"/>
    <property type="gene ID" value="AVESA.00010b.r2.2CG0266800"/>
</dbReference>
<organism evidence="1 2">
    <name type="scientific">Avena sativa</name>
    <name type="common">Oat</name>
    <dbReference type="NCBI Taxonomy" id="4498"/>
    <lineage>
        <taxon>Eukaryota</taxon>
        <taxon>Viridiplantae</taxon>
        <taxon>Streptophyta</taxon>
        <taxon>Embryophyta</taxon>
        <taxon>Tracheophyta</taxon>
        <taxon>Spermatophyta</taxon>
        <taxon>Magnoliopsida</taxon>
        <taxon>Liliopsida</taxon>
        <taxon>Poales</taxon>
        <taxon>Poaceae</taxon>
        <taxon>BOP clade</taxon>
        <taxon>Pooideae</taxon>
        <taxon>Poodae</taxon>
        <taxon>Poeae</taxon>
        <taxon>Poeae Chloroplast Group 1 (Aveneae type)</taxon>
        <taxon>Aveninae</taxon>
        <taxon>Avena</taxon>
    </lineage>
</organism>
<proteinExistence type="predicted"/>
<reference evidence="1" key="1">
    <citation type="submission" date="2021-05" db="EMBL/GenBank/DDBJ databases">
        <authorList>
            <person name="Scholz U."/>
            <person name="Mascher M."/>
            <person name="Fiebig A."/>
        </authorList>
    </citation>
    <scope>NUCLEOTIDE SEQUENCE [LARGE SCALE GENOMIC DNA]</scope>
</reference>
<keyword evidence="2" id="KW-1185">Reference proteome</keyword>
<evidence type="ECO:0000313" key="2">
    <source>
        <dbReference type="Proteomes" id="UP001732700"/>
    </source>
</evidence>
<protein>
    <submittedName>
        <fullName evidence="1">Uncharacterized protein</fullName>
    </submittedName>
</protein>
<accession>A0ACD5UKB0</accession>
<reference evidence="1" key="2">
    <citation type="submission" date="2025-09" db="UniProtKB">
        <authorList>
            <consortium name="EnsemblPlants"/>
        </authorList>
    </citation>
    <scope>IDENTIFICATION</scope>
</reference>
<sequence length="152" mass="16200">MRLLTHNFLASNVKGVSTGYPLALEVAKSSIKEVELNADFLRGILPKLDWRALVAATSAAGFPELLAAEAPPEAELFAEGAAEVEGSAIRRLHHALLEIHVEEGTLVCPDSGRSFPILKGVPNMLLHEDEVDDLTSIPLLPTRGPLTIASCG</sequence>
<evidence type="ECO:0000313" key="1">
    <source>
        <dbReference type="EnsemblPlants" id="AVESA.00010b.r2.2CG0266800.1.CDS"/>
    </source>
</evidence>